<dbReference type="PANTHER" id="PTHR15137:SF9">
    <property type="entry name" value="TRANSCRIPTION INITIATION FACTOR TFIID SUBUNIT 2"/>
    <property type="match status" value="1"/>
</dbReference>
<dbReference type="SUPFAM" id="SSF63737">
    <property type="entry name" value="Leukotriene A4 hydrolase N-terminal domain"/>
    <property type="match status" value="1"/>
</dbReference>
<dbReference type="InterPro" id="IPR057991">
    <property type="entry name" value="TPR_TAF2_C"/>
</dbReference>
<dbReference type="GO" id="GO:0003682">
    <property type="term" value="F:chromatin binding"/>
    <property type="evidence" value="ECO:0007669"/>
    <property type="project" value="TreeGrafter"/>
</dbReference>
<dbReference type="InterPro" id="IPR057345">
    <property type="entry name" value="Ig-like_TAF2"/>
</dbReference>
<dbReference type="InterPro" id="IPR036427">
    <property type="entry name" value="Bromodomain-like_sf"/>
</dbReference>
<reference evidence="14" key="1">
    <citation type="submission" date="2014-08" db="EMBL/GenBank/DDBJ databases">
        <authorList>
            <person name="Sharma Rahul"/>
            <person name="Thines Marco"/>
        </authorList>
    </citation>
    <scope>NUCLEOTIDE SEQUENCE</scope>
</reference>
<feature type="domain" description="Bromo" evidence="13">
    <location>
        <begin position="1352"/>
        <end position="1424"/>
    </location>
</feature>
<dbReference type="InterPro" id="IPR027268">
    <property type="entry name" value="Peptidase_M4/M1_CTD_sf"/>
</dbReference>
<dbReference type="Pfam" id="PF25316">
    <property type="entry name" value="TAF2_3rd"/>
    <property type="match status" value="1"/>
</dbReference>
<accession>A0A0F7SEJ3</accession>
<feature type="coiled-coil region" evidence="11">
    <location>
        <begin position="158"/>
        <end position="185"/>
    </location>
</feature>
<dbReference type="CDD" id="cd09839">
    <property type="entry name" value="M1_like_TAF2"/>
    <property type="match status" value="1"/>
</dbReference>
<feature type="region of interest" description="Disordered" evidence="12">
    <location>
        <begin position="1625"/>
        <end position="1664"/>
    </location>
</feature>
<feature type="compositionally biased region" description="Low complexity" evidence="12">
    <location>
        <begin position="1823"/>
        <end position="1834"/>
    </location>
</feature>
<feature type="region of interest" description="Disordered" evidence="12">
    <location>
        <begin position="1573"/>
        <end position="1601"/>
    </location>
</feature>
<evidence type="ECO:0000256" key="2">
    <source>
        <dbReference type="ARBA" id="ARBA00010937"/>
    </source>
</evidence>
<feature type="region of interest" description="Disordered" evidence="12">
    <location>
        <begin position="354"/>
        <end position="387"/>
    </location>
</feature>
<feature type="region of interest" description="Disordered" evidence="12">
    <location>
        <begin position="273"/>
        <end position="297"/>
    </location>
</feature>
<keyword evidence="4" id="KW-0805">Transcription regulation</keyword>
<evidence type="ECO:0000259" key="13">
    <source>
        <dbReference type="PROSITE" id="PS50014"/>
    </source>
</evidence>
<comment type="function">
    <text evidence="8">Functions as a component of the DNA-binding general transcription factor complex TFIID. Binding of TFIID to a promoter (with or without TATA element) is the initial step in pre-initiation complex (PIC) formation. TFIID plays a key role in the regulation of gene expression by RNA polymerase II through different activities such as transcription activator interaction, core promoter recognition and selectivity, TFIIA and TFIIB interaction, chromatin modification (histone acetylation by TAF1), facilitation of DNA opening and initiation of transcription.</text>
</comment>
<dbReference type="GO" id="GO:0006367">
    <property type="term" value="P:transcription initiation at RNA polymerase II promoter"/>
    <property type="evidence" value="ECO:0007669"/>
    <property type="project" value="TreeGrafter"/>
</dbReference>
<evidence type="ECO:0000256" key="8">
    <source>
        <dbReference type="ARBA" id="ARBA00025346"/>
    </source>
</evidence>
<feature type="compositionally biased region" description="Pro residues" evidence="12">
    <location>
        <begin position="1811"/>
        <end position="1822"/>
    </location>
</feature>
<evidence type="ECO:0000256" key="4">
    <source>
        <dbReference type="ARBA" id="ARBA00023015"/>
    </source>
</evidence>
<feature type="compositionally biased region" description="Basic residues" evidence="12">
    <location>
        <begin position="276"/>
        <end position="285"/>
    </location>
</feature>
<evidence type="ECO:0000256" key="11">
    <source>
        <dbReference type="SAM" id="Coils"/>
    </source>
</evidence>
<comment type="subcellular location">
    <subcellularLocation>
        <location evidence="1">Nucleus</location>
    </subcellularLocation>
</comment>
<feature type="compositionally biased region" description="Polar residues" evidence="12">
    <location>
        <begin position="1586"/>
        <end position="1600"/>
    </location>
</feature>
<feature type="region of interest" description="Disordered" evidence="12">
    <location>
        <begin position="2095"/>
        <end position="2122"/>
    </location>
</feature>
<feature type="compositionally biased region" description="Low complexity" evidence="12">
    <location>
        <begin position="363"/>
        <end position="387"/>
    </location>
</feature>
<dbReference type="InterPro" id="IPR037813">
    <property type="entry name" value="TAF2"/>
</dbReference>
<feature type="compositionally biased region" description="Low complexity" evidence="12">
    <location>
        <begin position="1789"/>
        <end position="1810"/>
    </location>
</feature>
<keyword evidence="11" id="KW-0175">Coiled coil</keyword>
<evidence type="ECO:0000256" key="12">
    <source>
        <dbReference type="SAM" id="MobiDB-lite"/>
    </source>
</evidence>
<name>A0A0F7SEJ3_PHARH</name>
<dbReference type="InterPro" id="IPR018359">
    <property type="entry name" value="Bromodomain_CS"/>
</dbReference>
<feature type="compositionally biased region" description="Polar residues" evidence="12">
    <location>
        <begin position="1718"/>
        <end position="1729"/>
    </location>
</feature>
<dbReference type="GO" id="GO:0006325">
    <property type="term" value="P:chromatin organization"/>
    <property type="evidence" value="ECO:0007669"/>
    <property type="project" value="UniProtKB-ARBA"/>
</dbReference>
<dbReference type="Pfam" id="PF00439">
    <property type="entry name" value="Bromodomain"/>
    <property type="match status" value="3"/>
</dbReference>
<dbReference type="Gene3D" id="2.60.40.1730">
    <property type="entry name" value="tricorn interacting facor f3 domain"/>
    <property type="match status" value="1"/>
</dbReference>
<feature type="domain" description="Bromo" evidence="13">
    <location>
        <begin position="1899"/>
        <end position="1971"/>
    </location>
</feature>
<feature type="domain" description="Bromo" evidence="13">
    <location>
        <begin position="2018"/>
        <end position="2082"/>
    </location>
</feature>
<evidence type="ECO:0000256" key="5">
    <source>
        <dbReference type="ARBA" id="ARBA00023117"/>
    </source>
</evidence>
<feature type="compositionally biased region" description="Low complexity" evidence="12">
    <location>
        <begin position="1648"/>
        <end position="1657"/>
    </location>
</feature>
<dbReference type="GO" id="GO:0016251">
    <property type="term" value="F:RNA polymerase II general transcription initiation factor activity"/>
    <property type="evidence" value="ECO:0007669"/>
    <property type="project" value="TreeGrafter"/>
</dbReference>
<keyword evidence="6" id="KW-0804">Transcription</keyword>
<dbReference type="GO" id="GO:0000976">
    <property type="term" value="F:transcription cis-regulatory region binding"/>
    <property type="evidence" value="ECO:0007669"/>
    <property type="project" value="TreeGrafter"/>
</dbReference>
<feature type="region of interest" description="Disordered" evidence="12">
    <location>
        <begin position="1170"/>
        <end position="1191"/>
    </location>
</feature>
<dbReference type="EMBL" id="LN483116">
    <property type="protein sequence ID" value="CDZ96230.1"/>
    <property type="molecule type" value="Genomic_DNA"/>
</dbReference>
<keyword evidence="5 10" id="KW-0103">Bromodomain</keyword>
<dbReference type="Pfam" id="PF25577">
    <property type="entry name" value="TPR_TAF2_C"/>
    <property type="match status" value="1"/>
</dbReference>
<feature type="compositionally biased region" description="Low complexity" evidence="12">
    <location>
        <begin position="1740"/>
        <end position="1753"/>
    </location>
</feature>
<dbReference type="CDD" id="cd04369">
    <property type="entry name" value="Bromodomain"/>
    <property type="match status" value="1"/>
</dbReference>
<evidence type="ECO:0000256" key="3">
    <source>
        <dbReference type="ARBA" id="ARBA00017363"/>
    </source>
</evidence>
<evidence type="ECO:0000256" key="9">
    <source>
        <dbReference type="ARBA" id="ARBA00076306"/>
    </source>
</evidence>
<dbReference type="Gene3D" id="1.20.920.10">
    <property type="entry name" value="Bromodomain-like"/>
    <property type="match status" value="3"/>
</dbReference>
<evidence type="ECO:0000256" key="10">
    <source>
        <dbReference type="PROSITE-ProRule" id="PRU00035"/>
    </source>
</evidence>
<comment type="similarity">
    <text evidence="2">Belongs to the TAF2 family.</text>
</comment>
<dbReference type="PRINTS" id="PR00503">
    <property type="entry name" value="BROMODOMAIN"/>
</dbReference>
<evidence type="ECO:0000256" key="6">
    <source>
        <dbReference type="ARBA" id="ARBA00023163"/>
    </source>
</evidence>
<dbReference type="InterPro" id="IPR001487">
    <property type="entry name" value="Bromodomain"/>
</dbReference>
<dbReference type="PROSITE" id="PS00633">
    <property type="entry name" value="BROMODOMAIN_1"/>
    <property type="match status" value="2"/>
</dbReference>
<dbReference type="FunFam" id="1.10.390.10:FF:000011">
    <property type="entry name" value="Transcription initiation factor TFIID subunit"/>
    <property type="match status" value="1"/>
</dbReference>
<sequence length="2122" mass="232539">MVASSHPTQATTLPDPIVNPHRGFNLSHQKVSVDVSLALGVLSGITELTIVPTSGDLRTLFLNFRQGRVKQVSVYSSVRPPDDPLDFSSPTTAAAATVAEFTHNDPLASLSLSKPTDIHTFPEAKRKAFAAFAEGEQGELAIRLKPSLLERHRRDPSLMTEDEKRADARRELENLSEKNGILIIQPAGTKVETITLLDFVPLIVRIEWEVACGGEGLAWFGRGGDNDWHVPHIYTTPTTPDAARCWLPCVDNMWERCTWELDFIVPRRWVDDPSYGKKKRQKGKDRARGILAGDEERGEGEGRAVVVACSGDLVEHVSHPSVSTKSIFRFVQSIPTTVQHITFAVGPFEVLTLPPTPNPPPTNASAANPSATSAANPPSPLANLASMDNPIPAEEEDIEPEAADVQEDDPSSSSQPPMHIFTLPGTSHLLQHSTAFLRKAMSFYSAEYGSYPYSSYNLVFVDEPLEVCTSGAGMAIANVDLLFPEDVIDQAYETRHLLAHALAFQWVGINIIPKMWSDTWLINGLGLYITGQFMRKLLGNNEYRFRLKMDRDRCARMDNGSQLPICMPGSTTPPDATILPFLNLKSALVLFILDRRLGKTGTSLGLSRVIPKIFLSALTGELTNNVLSTQAFFRMCRKISGVDTRAFAEQWVWGSGSPRFDVTAVFNKKKMLVEMTVRQKVPAKDFEKDDLVRESFWKPTRAFEGQMTVRIHEADGTPYEHVLDIREGFKTYDVPFNTKYKRVRRNTKRYLARKAAAAAAAAGDADAAEAMGMLDLGFDLAIWEDEKERERWRVADWTEEEENTMVGAPYEWIRLDADFEWIAEVVFDQPSFYWVNQLQRDRDVVAQVEAIHALRNNPTPVVTSTLGKTVLVTNYFYRVRMEAADALQVPSHKAPKNDQDHLGLFLLFKIFQSRYCYPPLDGEEPMDHTAFRCIPKPNDFSDFAEYFVRKAVLIALSRYVQTRGSSREAISWPVVRQFLVDLLKYNDNSINKYSDSSYVATIIACLGYCLVLTASVELGGASPAAADLSKPDHRTSILLLEQAADQVDRYMEMDRLVPSFHNVVTLAGLEWKIKATLANLIPNDVRLFLVYTREGNYIPVRLTAFDCLLLCLGPASKAEVASYIFRVITKDLSRLVRRHVASALSEAFIIALSVGSVKLSHTPVIVQNSAEADGGGSGAVSGDGGPGGGIKSKVQVDEVESSLKALKKEIGRSAVMREGIMGVIASPEVDFDVRWSMIQLADMLVRPAEETMPKLVIHLQPTPAVEPTTPMLTPRIKLFAGNAPPTPVQENIEFASAIPTNPLKVVIPRQGSQETIKVKKKKEKPKPVIKACRSGLSEMDLVACRSMLRKLETHKSSAYFRIPVDPVRDSALDYFAVVKNPMDLSTVKAKLEDGQYPNRFAFATDVRLIPSNSMHYNQPGSHLYKLSEKFDAYFEKQWEILNNVLSANGDGGPVVPAVPTPAPTPTVTAAPVTSKVSIKKASTINGQPVASMPPPPLPASVTLPKSTMTAITPLPRPIIKLKTNTTPLATSTDLPAGPSPAIPSVPPLAATAGSNNAPVPVEGNPQFVNPLAKEKKSTKQKVKIMTPSSTPGPVSKSTPSLKVKAVATTGVDDLLDEELGLLMGSSPPPATRPSNLPVTIQRPPSPPSVTTGPPFSSQAPSSVKGVKLTSGKIKLKSVESPASISVKPKLKEPEMAKIKLKEPEVAKIKLKTPDAIASNLTSTSAPTPETSKKLKIKEVLSTTSIPSAPASSLEPAKKFKLKSKTSANTSPAPAPDPGLVHLAESLSKSHSSPAPRPSLPSASSIPSFSQLPPPPPPPPSLLLPPLTNSPGMLSPLPPPPLANQPLSGSFDSSSSYPPDRPMGSILPPAIPKARPSPTFHKNKDRIIVKRARTLIQSVLRVPAAFIFAQPVDPERDGCPTYYDEIKRPMDFATMDNKLSKGKYVTWGDFGADIELIFANCRQFNPPGTGPTEWADLVEDHVRKVEWPRATLKEILPEEKKELSGIISKLIRWHGSEWFRDPVDVVALNIPDYPNIITQPRSLSVIKQNVQSNPLYNYDLFETDMHLVIDNAKKYNGPDSAVGQAATRLENYWRSIDSEGSKKRKDASGGSSGGGGQMKKVKR</sequence>
<dbReference type="SMART" id="SM00297">
    <property type="entry name" value="BROMO"/>
    <property type="match status" value="3"/>
</dbReference>
<protein>
    <recommendedName>
        <fullName evidence="3">Transcription initiation factor TFIID subunit 2</fullName>
    </recommendedName>
    <alternativeName>
        <fullName evidence="9">TBP-associated factor 2</fullName>
    </alternativeName>
</protein>
<dbReference type="Gene3D" id="1.10.390.10">
    <property type="entry name" value="Neutral Protease Domain 2"/>
    <property type="match status" value="1"/>
</dbReference>
<organism evidence="14">
    <name type="scientific">Phaffia rhodozyma</name>
    <name type="common">Yeast</name>
    <name type="synonym">Xanthophyllomyces dendrorhous</name>
    <dbReference type="NCBI Taxonomy" id="264483"/>
    <lineage>
        <taxon>Eukaryota</taxon>
        <taxon>Fungi</taxon>
        <taxon>Dikarya</taxon>
        <taxon>Basidiomycota</taxon>
        <taxon>Agaricomycotina</taxon>
        <taxon>Tremellomycetes</taxon>
        <taxon>Cystofilobasidiales</taxon>
        <taxon>Mrakiaceae</taxon>
        <taxon>Phaffia</taxon>
    </lineage>
</organism>
<dbReference type="PANTHER" id="PTHR15137">
    <property type="entry name" value="TRANSCRIPTION INITIATION FACTOR TFIID"/>
    <property type="match status" value="1"/>
</dbReference>
<feature type="compositionally biased region" description="Gly residues" evidence="12">
    <location>
        <begin position="1173"/>
        <end position="1190"/>
    </location>
</feature>
<feature type="compositionally biased region" description="Low complexity" evidence="12">
    <location>
        <begin position="1843"/>
        <end position="1855"/>
    </location>
</feature>
<keyword evidence="7" id="KW-0539">Nucleus</keyword>
<evidence type="ECO:0000256" key="1">
    <source>
        <dbReference type="ARBA" id="ARBA00004123"/>
    </source>
</evidence>
<dbReference type="PROSITE" id="PS50014">
    <property type="entry name" value="BROMODOMAIN_2"/>
    <property type="match status" value="3"/>
</dbReference>
<proteinExistence type="inferred from homology"/>
<evidence type="ECO:0000256" key="7">
    <source>
        <dbReference type="ARBA" id="ARBA00023242"/>
    </source>
</evidence>
<dbReference type="InterPro" id="IPR042097">
    <property type="entry name" value="Aminopeptidase_N-like_N_sf"/>
</dbReference>
<evidence type="ECO:0000313" key="14">
    <source>
        <dbReference type="EMBL" id="CDZ96230.1"/>
    </source>
</evidence>
<dbReference type="SUPFAM" id="SSF55486">
    <property type="entry name" value="Metalloproteases ('zincins'), catalytic domain"/>
    <property type="match status" value="1"/>
</dbReference>
<dbReference type="GO" id="GO:0005669">
    <property type="term" value="C:transcription factor TFIID complex"/>
    <property type="evidence" value="ECO:0007669"/>
    <property type="project" value="InterPro"/>
</dbReference>
<dbReference type="SUPFAM" id="SSF47370">
    <property type="entry name" value="Bromodomain"/>
    <property type="match status" value="3"/>
</dbReference>
<feature type="region of interest" description="Disordered" evidence="12">
    <location>
        <begin position="1711"/>
        <end position="1878"/>
    </location>
</feature>